<dbReference type="AlphaFoldDB" id="A0A4Z1GYT3"/>
<accession>A0A4Z1GYT3</accession>
<keyword evidence="2" id="KW-1185">Reference proteome</keyword>
<evidence type="ECO:0000313" key="2">
    <source>
        <dbReference type="Proteomes" id="UP000297814"/>
    </source>
</evidence>
<sequence length="258" mass="30799">MPAIFWTCFESRNEVAKYYHNIAVVPETTLEFESIREEMFSFPLQPSVPFNPGLDVFNFDNLGFEVHVVSFHPEEAALLYFKIPLPAGWKPWRRVDEEMASWLIHSWAVKRAQITPGSRFWSVFRHDFTNGLRLPMEPVIFTNFIFQDLDEFIIQDADCVLYHKFDLPINRNHWRSYLMRMFRVEASHNEFVAMRAGSKFKIPKVTILPGAKFQKDIIAREDFEESRDAKYWHKQTQLRMVEKFGKDKALWVYPRHHY</sequence>
<organism evidence="1 2">
    <name type="scientific">Botrytis hyacinthi</name>
    <dbReference type="NCBI Taxonomy" id="278943"/>
    <lineage>
        <taxon>Eukaryota</taxon>
        <taxon>Fungi</taxon>
        <taxon>Dikarya</taxon>
        <taxon>Ascomycota</taxon>
        <taxon>Pezizomycotina</taxon>
        <taxon>Leotiomycetes</taxon>
        <taxon>Helotiales</taxon>
        <taxon>Sclerotiniaceae</taxon>
        <taxon>Botrytis</taxon>
    </lineage>
</organism>
<comment type="caution">
    <text evidence="1">The sequence shown here is derived from an EMBL/GenBank/DDBJ whole genome shotgun (WGS) entry which is preliminary data.</text>
</comment>
<dbReference type="EMBL" id="PQXK01000040">
    <property type="protein sequence ID" value="TGO40220.1"/>
    <property type="molecule type" value="Genomic_DNA"/>
</dbReference>
<proteinExistence type="predicted"/>
<dbReference type="Proteomes" id="UP000297814">
    <property type="component" value="Unassembled WGS sequence"/>
</dbReference>
<evidence type="ECO:0000313" key="1">
    <source>
        <dbReference type="EMBL" id="TGO40220.1"/>
    </source>
</evidence>
<reference evidence="1 2" key="1">
    <citation type="submission" date="2017-12" db="EMBL/GenBank/DDBJ databases">
        <title>Comparative genomics of Botrytis spp.</title>
        <authorList>
            <person name="Valero-Jimenez C.A."/>
            <person name="Tapia P."/>
            <person name="Veloso J."/>
            <person name="Silva-Moreno E."/>
            <person name="Staats M."/>
            <person name="Valdes J.H."/>
            <person name="Van Kan J.A.L."/>
        </authorList>
    </citation>
    <scope>NUCLEOTIDE SEQUENCE [LARGE SCALE GENOMIC DNA]</scope>
    <source>
        <strain evidence="1 2">Bh0001</strain>
    </source>
</reference>
<protein>
    <submittedName>
        <fullName evidence="1">Uncharacterized protein</fullName>
    </submittedName>
</protein>
<gene>
    <name evidence="1" type="ORF">BHYA_0040g00280</name>
</gene>
<name>A0A4Z1GYT3_9HELO</name>